<dbReference type="RefSeq" id="WP_130088412.1">
    <property type="nucleotide sequence ID" value="NZ_SEZJ01000034.1"/>
</dbReference>
<dbReference type="AlphaFoldDB" id="A0A4Q5K4I9"/>
<evidence type="ECO:0008006" key="3">
    <source>
        <dbReference type="Google" id="ProtNLM"/>
    </source>
</evidence>
<gene>
    <name evidence="1" type="ORF">ERW49_18935</name>
</gene>
<dbReference type="OrthoDB" id="6502222at2"/>
<dbReference type="GeneID" id="56277139"/>
<organism evidence="1 2">
    <name type="scientific">Aliivibrio finisterrensis</name>
    <dbReference type="NCBI Taxonomy" id="511998"/>
    <lineage>
        <taxon>Bacteria</taxon>
        <taxon>Pseudomonadati</taxon>
        <taxon>Pseudomonadota</taxon>
        <taxon>Gammaproteobacteria</taxon>
        <taxon>Vibrionales</taxon>
        <taxon>Vibrionaceae</taxon>
        <taxon>Aliivibrio</taxon>
    </lineage>
</organism>
<accession>A0A4Q5K4I9</accession>
<protein>
    <recommendedName>
        <fullName evidence="3">Nucleotidyl transferase AbiEii/AbiGii toxin family protein</fullName>
    </recommendedName>
</protein>
<dbReference type="Proteomes" id="UP000293465">
    <property type="component" value="Unassembled WGS sequence"/>
</dbReference>
<reference evidence="1 2" key="1">
    <citation type="submission" date="2019-02" db="EMBL/GenBank/DDBJ databases">
        <title>Genome sequences of Aliivibrio finisterrensis strains from farmed Atlantic salmon.</title>
        <authorList>
            <person name="Bowman J.P."/>
        </authorList>
    </citation>
    <scope>NUCLEOTIDE SEQUENCE [LARGE SCALE GENOMIC DNA]</scope>
    <source>
        <strain evidence="1 2">A32</strain>
    </source>
</reference>
<comment type="caution">
    <text evidence="1">The sequence shown here is derived from an EMBL/GenBank/DDBJ whole genome shotgun (WGS) entry which is preliminary data.</text>
</comment>
<sequence>MSTLYLKPLDQLISLNAEIYPILDKFISPIHVVGGQAVAYWLNYYSDVLAQDTSTSLAAHSVDIDYVSIRSDIQTMADCWNAGVSFADNHPPPSLALIQLEDQNKKIKKTSDGFLFLDVDELDYQGKEKSNIVDIIDWPSGFDKECFTSEKKLKLYTTAFEFPEAFGLEPNQKLRILSPLGCLKSRISNIFHTSKPNEIEIARIKLLQEPLAYYFQDLIADYGFKEFKVHLNSLRDLIMSDDGIKLYTHHGIDLRALFKFITSIIPDAPDAFFKYEMPDILKKMDDKYTRRKKARQEYLANKCS</sequence>
<evidence type="ECO:0000313" key="1">
    <source>
        <dbReference type="EMBL" id="RYU40607.1"/>
    </source>
</evidence>
<name>A0A4Q5K4I9_9GAMM</name>
<evidence type="ECO:0000313" key="2">
    <source>
        <dbReference type="Proteomes" id="UP000293465"/>
    </source>
</evidence>
<dbReference type="EMBL" id="SEZJ01000034">
    <property type="protein sequence ID" value="RYU40607.1"/>
    <property type="molecule type" value="Genomic_DNA"/>
</dbReference>
<proteinExistence type="predicted"/>